<proteinExistence type="predicted"/>
<dbReference type="GeneID" id="37228555"/>
<accession>A0A395HCQ3</accession>
<dbReference type="STRING" id="1448316.A0A395HCQ3"/>
<gene>
    <name evidence="2" type="ORF">BO80DRAFT_491260</name>
</gene>
<dbReference type="Pfam" id="PF13391">
    <property type="entry name" value="HNH_2"/>
    <property type="match status" value="1"/>
</dbReference>
<dbReference type="VEuPathDB" id="FungiDB:BO80DRAFT_491260"/>
<feature type="domain" description="HNH nuclease" evidence="1">
    <location>
        <begin position="177"/>
        <end position="266"/>
    </location>
</feature>
<evidence type="ECO:0000313" key="3">
    <source>
        <dbReference type="Proteomes" id="UP000249402"/>
    </source>
</evidence>
<evidence type="ECO:0000259" key="1">
    <source>
        <dbReference type="Pfam" id="PF13391"/>
    </source>
</evidence>
<evidence type="ECO:0000313" key="2">
    <source>
        <dbReference type="EMBL" id="RAL04004.1"/>
    </source>
</evidence>
<protein>
    <recommendedName>
        <fullName evidence="1">HNH nuclease domain-containing protein</fullName>
    </recommendedName>
</protein>
<dbReference type="AlphaFoldDB" id="A0A395HCQ3"/>
<dbReference type="OrthoDB" id="2104739at2759"/>
<dbReference type="RefSeq" id="XP_025578331.1">
    <property type="nucleotide sequence ID" value="XM_025723690.1"/>
</dbReference>
<dbReference type="Proteomes" id="UP000249402">
    <property type="component" value="Unassembled WGS sequence"/>
</dbReference>
<dbReference type="InterPro" id="IPR003615">
    <property type="entry name" value="HNH_nuc"/>
</dbReference>
<keyword evidence="3" id="KW-1185">Reference proteome</keyword>
<name>A0A395HCQ3_9EURO</name>
<organism evidence="2 3">
    <name type="scientific">Aspergillus ibericus CBS 121593</name>
    <dbReference type="NCBI Taxonomy" id="1448316"/>
    <lineage>
        <taxon>Eukaryota</taxon>
        <taxon>Fungi</taxon>
        <taxon>Dikarya</taxon>
        <taxon>Ascomycota</taxon>
        <taxon>Pezizomycotina</taxon>
        <taxon>Eurotiomycetes</taxon>
        <taxon>Eurotiomycetidae</taxon>
        <taxon>Eurotiales</taxon>
        <taxon>Aspergillaceae</taxon>
        <taxon>Aspergillus</taxon>
        <taxon>Aspergillus subgen. Circumdati</taxon>
    </lineage>
</organism>
<sequence>MAAPHDRHRTSLEGVIVPELQPFPREDHEQSPEAEAVSETDSFLELFFSFIVSHLDGDSNDAASDLASILSYLDGFASWTRDDQNTLGESLVRFTEYLVDNFFLPLKALAAKTPQPTPASLSRAPLSNSGIGTPQRLSTLRRDCLVRDRHRCVVTRKFDIQEADRRLSRDGTDFKDDDGASLLPESDEMTFLEVAHIIPHSLMSLTSIDGEPQLAEPKLIAHKILTMFNPEAIPLISGSDIDRPKNALTLTQTLHMLFGKFEIGFEHIGPHTYKIDYIKPDRLLRIAKLPVIRTLYLTPNRTIEPPSVELLQIHHAIARILHLSGAGEYIDRFLRDMEEMEAGPVDANGSSRIDDYVRFKLWDQFEMSVC</sequence>
<dbReference type="EMBL" id="KZ824425">
    <property type="protein sequence ID" value="RAL04004.1"/>
    <property type="molecule type" value="Genomic_DNA"/>
</dbReference>
<reference evidence="2 3" key="1">
    <citation type="submission" date="2018-02" db="EMBL/GenBank/DDBJ databases">
        <title>The genomes of Aspergillus section Nigri reveals drivers in fungal speciation.</title>
        <authorList>
            <consortium name="DOE Joint Genome Institute"/>
            <person name="Vesth T.C."/>
            <person name="Nybo J."/>
            <person name="Theobald S."/>
            <person name="Brandl J."/>
            <person name="Frisvad J.C."/>
            <person name="Nielsen K.F."/>
            <person name="Lyhne E.K."/>
            <person name="Kogle M.E."/>
            <person name="Kuo A."/>
            <person name="Riley R."/>
            <person name="Clum A."/>
            <person name="Nolan M."/>
            <person name="Lipzen A."/>
            <person name="Salamov A."/>
            <person name="Henrissat B."/>
            <person name="Wiebenga A."/>
            <person name="De vries R.P."/>
            <person name="Grigoriev I.V."/>
            <person name="Mortensen U.H."/>
            <person name="Andersen M.R."/>
            <person name="Baker S.E."/>
        </authorList>
    </citation>
    <scope>NUCLEOTIDE SEQUENCE [LARGE SCALE GENOMIC DNA]</scope>
    <source>
        <strain evidence="2 3">CBS 121593</strain>
    </source>
</reference>